<reference evidence="1 2" key="1">
    <citation type="journal article" date="2021" name="Front. Genet.">
        <title>Chromosome-Level Genome Assembly Reveals Significant Gene Expansion in the Toll and IMD Signaling Pathways of Dendrolimus kikuchii.</title>
        <authorList>
            <person name="Zhou J."/>
            <person name="Wu P."/>
            <person name="Xiong Z."/>
            <person name="Liu N."/>
            <person name="Zhao N."/>
            <person name="Ji M."/>
            <person name="Qiu Y."/>
            <person name="Yang B."/>
        </authorList>
    </citation>
    <scope>NUCLEOTIDE SEQUENCE [LARGE SCALE GENOMIC DNA]</scope>
    <source>
        <strain evidence="1">Ann1</strain>
    </source>
</reference>
<dbReference type="Proteomes" id="UP000824533">
    <property type="component" value="Linkage Group LG13"/>
</dbReference>
<dbReference type="EMBL" id="CM034399">
    <property type="protein sequence ID" value="KAJ0176735.1"/>
    <property type="molecule type" value="Genomic_DNA"/>
</dbReference>
<keyword evidence="2" id="KW-1185">Reference proteome</keyword>
<sequence>MDIPIFHTEEGRYLAKSLGDPLIKGLTEVANVKPKDPVAFLASFLHNFPEKEKPRLNTQVSEVVVMREAAEVSNEVPPVEIYEDQSKELTKEQDRTRTATRPHRPIDVVTVDPQPVLSPDGPETAFSSINRDEHGQSMLHFAAARTHARNALFQLLQESDISLGYRDELYRTARDVSIQANVPENTTEIDKWVLHMAARGNTEKIMELLLEGYDHIFDVVDENGLLITEVMMQRGNTEMSSLLASIPAFEECRETLHGAVRRGDLAAVQELLSKEGANTLARSRNSFGRTALHIAVLAEHEELVTYLAENFPELLRTGDNLERTPLHYAMGVDKIESLSRVLIRAGAKRVLKDLKGRQPTYYFMNKSDILRLKEEEEVY</sequence>
<protein>
    <submittedName>
        <fullName evidence="1">Uncharacterized protein</fullName>
    </submittedName>
</protein>
<comment type="caution">
    <text evidence="1">The sequence shown here is derived from an EMBL/GenBank/DDBJ whole genome shotgun (WGS) entry which is preliminary data.</text>
</comment>
<gene>
    <name evidence="1" type="ORF">K1T71_007914</name>
</gene>
<organism evidence="1 2">
    <name type="scientific">Dendrolimus kikuchii</name>
    <dbReference type="NCBI Taxonomy" id="765133"/>
    <lineage>
        <taxon>Eukaryota</taxon>
        <taxon>Metazoa</taxon>
        <taxon>Ecdysozoa</taxon>
        <taxon>Arthropoda</taxon>
        <taxon>Hexapoda</taxon>
        <taxon>Insecta</taxon>
        <taxon>Pterygota</taxon>
        <taxon>Neoptera</taxon>
        <taxon>Endopterygota</taxon>
        <taxon>Lepidoptera</taxon>
        <taxon>Glossata</taxon>
        <taxon>Ditrysia</taxon>
        <taxon>Bombycoidea</taxon>
        <taxon>Lasiocampidae</taxon>
        <taxon>Dendrolimus</taxon>
    </lineage>
</organism>
<accession>A0ACC1CZ21</accession>
<proteinExistence type="predicted"/>
<name>A0ACC1CZ21_9NEOP</name>
<evidence type="ECO:0000313" key="1">
    <source>
        <dbReference type="EMBL" id="KAJ0176735.1"/>
    </source>
</evidence>
<evidence type="ECO:0000313" key="2">
    <source>
        <dbReference type="Proteomes" id="UP000824533"/>
    </source>
</evidence>